<comment type="caution">
    <text evidence="2">The sequence shown here is derived from an EMBL/GenBank/DDBJ whole genome shotgun (WGS) entry which is preliminary data.</text>
</comment>
<protein>
    <submittedName>
        <fullName evidence="2">Uncharacterized protein</fullName>
    </submittedName>
</protein>
<evidence type="ECO:0000313" key="3">
    <source>
        <dbReference type="Proteomes" id="UP000318422"/>
    </source>
</evidence>
<feature type="region of interest" description="Disordered" evidence="1">
    <location>
        <begin position="44"/>
        <end position="115"/>
    </location>
</feature>
<evidence type="ECO:0000256" key="1">
    <source>
        <dbReference type="SAM" id="MobiDB-lite"/>
    </source>
</evidence>
<accession>A0A4Y4CUX8</accession>
<name>A0A4Y4CUX8_ZOORA</name>
<proteinExistence type="predicted"/>
<sequence length="115" mass="12122">MLHSTGVKGDIAAAGPDIAAKAAAVTAKQAARILLAEIIEIPIKPGEAPGPPGGRTVFARTPCRQPRILRRRQARAPLSYESPSDSRAPRYEAAPRPPQPGLAGPEFRVCGPRGR</sequence>
<dbReference type="EMBL" id="BJNV01000036">
    <property type="protein sequence ID" value="GEC96126.1"/>
    <property type="molecule type" value="Genomic_DNA"/>
</dbReference>
<gene>
    <name evidence="2" type="ORF">ZRA01_21990</name>
</gene>
<dbReference type="AlphaFoldDB" id="A0A4Y4CUX8"/>
<evidence type="ECO:0000313" key="2">
    <source>
        <dbReference type="EMBL" id="GEC96126.1"/>
    </source>
</evidence>
<keyword evidence="3" id="KW-1185">Reference proteome</keyword>
<reference evidence="2 3" key="1">
    <citation type="submission" date="2019-06" db="EMBL/GenBank/DDBJ databases">
        <title>Whole genome shotgun sequence of Zoogloea ramigera NBRC 15342.</title>
        <authorList>
            <person name="Hosoyama A."/>
            <person name="Uohara A."/>
            <person name="Ohji S."/>
            <person name="Ichikawa N."/>
        </authorList>
    </citation>
    <scope>NUCLEOTIDE SEQUENCE [LARGE SCALE GENOMIC DNA]</scope>
    <source>
        <strain evidence="2 3">NBRC 15342</strain>
    </source>
</reference>
<dbReference type="Proteomes" id="UP000318422">
    <property type="component" value="Unassembled WGS sequence"/>
</dbReference>
<organism evidence="2 3">
    <name type="scientific">Zoogloea ramigera</name>
    <dbReference type="NCBI Taxonomy" id="350"/>
    <lineage>
        <taxon>Bacteria</taxon>
        <taxon>Pseudomonadati</taxon>
        <taxon>Pseudomonadota</taxon>
        <taxon>Betaproteobacteria</taxon>
        <taxon>Rhodocyclales</taxon>
        <taxon>Zoogloeaceae</taxon>
        <taxon>Zoogloea</taxon>
    </lineage>
</organism>